<comment type="caution">
    <text evidence="3">The sequence shown here is derived from an EMBL/GenBank/DDBJ whole genome shotgun (WGS) entry which is preliminary data.</text>
</comment>
<keyword evidence="1" id="KW-0175">Coiled coil</keyword>
<proteinExistence type="predicted"/>
<dbReference type="EMBL" id="JAKGBZ010000041">
    <property type="protein sequence ID" value="MCF3948176.1"/>
    <property type="molecule type" value="Genomic_DNA"/>
</dbReference>
<sequence>MSLYGDAIAAMRRVVLIDERVIRATDQLRDVSAEVQSLRDRVSRLEGMITGLTARETAGPPSAQRRKLPRSDNT</sequence>
<evidence type="ECO:0000256" key="2">
    <source>
        <dbReference type="SAM" id="MobiDB-lite"/>
    </source>
</evidence>
<feature type="region of interest" description="Disordered" evidence="2">
    <location>
        <begin position="50"/>
        <end position="74"/>
    </location>
</feature>
<name>A0ABS9E2L6_9PROT</name>
<feature type="coiled-coil region" evidence="1">
    <location>
        <begin position="21"/>
        <end position="48"/>
    </location>
</feature>
<evidence type="ECO:0000256" key="1">
    <source>
        <dbReference type="SAM" id="Coils"/>
    </source>
</evidence>
<gene>
    <name evidence="3" type="ORF">L2A60_15990</name>
</gene>
<reference evidence="3 4" key="1">
    <citation type="submission" date="2022-01" db="EMBL/GenBank/DDBJ databases">
        <authorList>
            <person name="Won M."/>
            <person name="Kim S.-J."/>
            <person name="Kwon S.-W."/>
        </authorList>
    </citation>
    <scope>NUCLEOTIDE SEQUENCE [LARGE SCALE GENOMIC DNA]</scope>
    <source>
        <strain evidence="3 4">KCTC 23505</strain>
    </source>
</reference>
<dbReference type="RefSeq" id="WP_235705461.1">
    <property type="nucleotide sequence ID" value="NZ_JAKGBZ010000041.1"/>
</dbReference>
<accession>A0ABS9E2L6</accession>
<dbReference type="Proteomes" id="UP001521209">
    <property type="component" value="Unassembled WGS sequence"/>
</dbReference>
<keyword evidence="4" id="KW-1185">Reference proteome</keyword>
<protein>
    <submittedName>
        <fullName evidence="3">Uncharacterized protein</fullName>
    </submittedName>
</protein>
<evidence type="ECO:0000313" key="4">
    <source>
        <dbReference type="Proteomes" id="UP001521209"/>
    </source>
</evidence>
<organism evidence="3 4">
    <name type="scientific">Acidiphilium iwatense</name>
    <dbReference type="NCBI Taxonomy" id="768198"/>
    <lineage>
        <taxon>Bacteria</taxon>
        <taxon>Pseudomonadati</taxon>
        <taxon>Pseudomonadota</taxon>
        <taxon>Alphaproteobacteria</taxon>
        <taxon>Acetobacterales</taxon>
        <taxon>Acidocellaceae</taxon>
        <taxon>Acidiphilium</taxon>
    </lineage>
</organism>
<evidence type="ECO:0000313" key="3">
    <source>
        <dbReference type="EMBL" id="MCF3948176.1"/>
    </source>
</evidence>